<comment type="caution">
    <text evidence="15">The sequence shown here is derived from an EMBL/GenBank/DDBJ whole genome shotgun (WGS) entry which is preliminary data.</text>
</comment>
<dbReference type="EC" id="2.7.1.15" evidence="2 12"/>
<evidence type="ECO:0000256" key="11">
    <source>
        <dbReference type="ARBA" id="ARBA00023277"/>
    </source>
</evidence>
<dbReference type="NCBIfam" id="TIGR02152">
    <property type="entry name" value="D_ribokin_bact"/>
    <property type="match status" value="1"/>
</dbReference>
<keyword evidence="16" id="KW-1185">Reference proteome</keyword>
<gene>
    <name evidence="12" type="primary">rbsK</name>
    <name evidence="15" type="ORF">EDD59_109125</name>
</gene>
<dbReference type="InterPro" id="IPR017583">
    <property type="entry name" value="Tagatose/fructose_Pkinase"/>
</dbReference>
<dbReference type="GO" id="GO:0004747">
    <property type="term" value="F:ribokinase activity"/>
    <property type="evidence" value="ECO:0007669"/>
    <property type="project" value="UniProtKB-UniRule"/>
</dbReference>
<reference evidence="15 16" key="1">
    <citation type="submission" date="2019-03" db="EMBL/GenBank/DDBJ databases">
        <title>Genomic Encyclopedia of Type Strains, Phase IV (KMG-IV): sequencing the most valuable type-strain genomes for metagenomic binning, comparative biology and taxonomic classification.</title>
        <authorList>
            <person name="Goeker M."/>
        </authorList>
    </citation>
    <scope>NUCLEOTIDE SEQUENCE [LARGE SCALE GENOMIC DNA]</scope>
    <source>
        <strain evidence="15 16">DSM 29489</strain>
    </source>
</reference>
<dbReference type="GO" id="GO:0046872">
    <property type="term" value="F:metal ion binding"/>
    <property type="evidence" value="ECO:0007669"/>
    <property type="project" value="UniProtKB-KW"/>
</dbReference>
<evidence type="ECO:0000256" key="9">
    <source>
        <dbReference type="ARBA" id="ARBA00022842"/>
    </source>
</evidence>
<dbReference type="UniPathway" id="UPA00916">
    <property type="reaction ID" value="UER00889"/>
</dbReference>
<keyword evidence="9 12" id="KW-0460">Magnesium</keyword>
<dbReference type="InterPro" id="IPR011877">
    <property type="entry name" value="Ribokinase"/>
</dbReference>
<feature type="binding site" evidence="12">
    <location>
        <begin position="39"/>
        <end position="43"/>
    </location>
    <ligand>
        <name>substrate</name>
    </ligand>
</feature>
<comment type="subcellular location">
    <subcellularLocation>
        <location evidence="12">Cytoplasm</location>
    </subcellularLocation>
</comment>
<dbReference type="Gene3D" id="3.40.1190.20">
    <property type="match status" value="1"/>
</dbReference>
<comment type="subunit">
    <text evidence="12">Homodimer.</text>
</comment>
<evidence type="ECO:0000256" key="4">
    <source>
        <dbReference type="ARBA" id="ARBA00022679"/>
    </source>
</evidence>
<dbReference type="GO" id="GO:0005988">
    <property type="term" value="P:lactose metabolic process"/>
    <property type="evidence" value="ECO:0007669"/>
    <property type="project" value="UniProtKB-KW"/>
</dbReference>
<dbReference type="InterPro" id="IPR011611">
    <property type="entry name" value="PfkB_dom"/>
</dbReference>
<comment type="catalytic activity">
    <reaction evidence="13">
        <text>D-tagatofuranose 6-phosphate + ATP = D-tagatofuranose 1,6-bisphosphate + ADP + H(+)</text>
        <dbReference type="Rhea" id="RHEA:12420"/>
        <dbReference type="ChEBI" id="CHEBI:15378"/>
        <dbReference type="ChEBI" id="CHEBI:30616"/>
        <dbReference type="ChEBI" id="CHEBI:58694"/>
        <dbReference type="ChEBI" id="CHEBI:58695"/>
        <dbReference type="ChEBI" id="CHEBI:456216"/>
        <dbReference type="EC" id="2.7.1.144"/>
    </reaction>
</comment>
<feature type="binding site" evidence="12">
    <location>
        <position position="292"/>
    </location>
    <ligand>
        <name>K(+)</name>
        <dbReference type="ChEBI" id="CHEBI:29103"/>
    </ligand>
</feature>
<keyword evidence="6 12" id="KW-0547">Nucleotide-binding</keyword>
<feature type="binding site" evidence="12">
    <location>
        <position position="277"/>
    </location>
    <ligand>
        <name>ATP</name>
        <dbReference type="ChEBI" id="CHEBI:30616"/>
    </ligand>
</feature>
<dbReference type="GO" id="GO:0005524">
    <property type="term" value="F:ATP binding"/>
    <property type="evidence" value="ECO:0007669"/>
    <property type="project" value="UniProtKB-UniRule"/>
</dbReference>
<keyword evidence="12" id="KW-0963">Cytoplasm</keyword>
<dbReference type="OrthoDB" id="9775849at2"/>
<feature type="active site" description="Proton acceptor" evidence="12">
    <location>
        <position position="253"/>
    </location>
</feature>
<keyword evidence="11 12" id="KW-0119">Carbohydrate metabolism</keyword>
<evidence type="ECO:0000256" key="6">
    <source>
        <dbReference type="ARBA" id="ARBA00022741"/>
    </source>
</evidence>
<evidence type="ECO:0000256" key="8">
    <source>
        <dbReference type="ARBA" id="ARBA00022840"/>
    </source>
</evidence>
<feature type="binding site" evidence="12">
    <location>
        <begin position="252"/>
        <end position="253"/>
    </location>
    <ligand>
        <name>ATP</name>
        <dbReference type="ChEBI" id="CHEBI:30616"/>
    </ligand>
</feature>
<evidence type="ECO:0000256" key="2">
    <source>
        <dbReference type="ARBA" id="ARBA00012035"/>
    </source>
</evidence>
<feature type="binding site" evidence="12">
    <location>
        <begin position="11"/>
        <end position="13"/>
    </location>
    <ligand>
        <name>substrate</name>
    </ligand>
</feature>
<comment type="catalytic activity">
    <reaction evidence="12">
        <text>D-ribose + ATP = D-ribose 5-phosphate + ADP + H(+)</text>
        <dbReference type="Rhea" id="RHEA:13697"/>
        <dbReference type="ChEBI" id="CHEBI:15378"/>
        <dbReference type="ChEBI" id="CHEBI:30616"/>
        <dbReference type="ChEBI" id="CHEBI:47013"/>
        <dbReference type="ChEBI" id="CHEBI:78346"/>
        <dbReference type="ChEBI" id="CHEBI:456216"/>
        <dbReference type="EC" id="2.7.1.15"/>
    </reaction>
</comment>
<evidence type="ECO:0000256" key="10">
    <source>
        <dbReference type="ARBA" id="ARBA00022958"/>
    </source>
</evidence>
<comment type="activity regulation">
    <text evidence="12">Activated by a monovalent cation that binds near, but not in, the active site. The most likely occupant of the site in vivo is potassium. Ion binding induces a conformational change that may alter substrate affinity.</text>
</comment>
<dbReference type="PROSITE" id="PS00584">
    <property type="entry name" value="PFKB_KINASES_2"/>
    <property type="match status" value="1"/>
</dbReference>
<feature type="binding site" evidence="12">
    <location>
        <position position="249"/>
    </location>
    <ligand>
        <name>K(+)</name>
        <dbReference type="ChEBI" id="CHEBI:29103"/>
    </ligand>
</feature>
<evidence type="ECO:0000256" key="1">
    <source>
        <dbReference type="ARBA" id="ARBA00005380"/>
    </source>
</evidence>
<feature type="binding site" evidence="12">
    <location>
        <position position="288"/>
    </location>
    <ligand>
        <name>K(+)</name>
        <dbReference type="ChEBI" id="CHEBI:29103"/>
    </ligand>
</feature>
<evidence type="ECO:0000256" key="5">
    <source>
        <dbReference type="ARBA" id="ARBA00022723"/>
    </source>
</evidence>
<dbReference type="GO" id="GO:0019303">
    <property type="term" value="P:D-ribose catabolic process"/>
    <property type="evidence" value="ECO:0007669"/>
    <property type="project" value="UniProtKB-UniRule"/>
</dbReference>
<dbReference type="GO" id="GO:0005829">
    <property type="term" value="C:cytosol"/>
    <property type="evidence" value="ECO:0007669"/>
    <property type="project" value="TreeGrafter"/>
</dbReference>
<dbReference type="PANTHER" id="PTHR10584:SF166">
    <property type="entry name" value="RIBOKINASE"/>
    <property type="match status" value="1"/>
</dbReference>
<organism evidence="15 16">
    <name type="scientific">Muricomes intestini</name>
    <dbReference type="NCBI Taxonomy" id="1796634"/>
    <lineage>
        <taxon>Bacteria</taxon>
        <taxon>Bacillati</taxon>
        <taxon>Bacillota</taxon>
        <taxon>Clostridia</taxon>
        <taxon>Lachnospirales</taxon>
        <taxon>Lachnospiraceae</taxon>
        <taxon>Muricomes</taxon>
    </lineage>
</organism>
<feature type="binding site" evidence="12">
    <location>
        <position position="247"/>
    </location>
    <ligand>
        <name>K(+)</name>
        <dbReference type="ChEBI" id="CHEBI:29103"/>
    </ligand>
</feature>
<dbReference type="UniPathway" id="UPA00704">
    <property type="reaction ID" value="UER00715"/>
</dbReference>
<dbReference type="Proteomes" id="UP000295726">
    <property type="component" value="Unassembled WGS sequence"/>
</dbReference>
<dbReference type="GO" id="GO:0009024">
    <property type="term" value="F:tagatose-6-phosphate kinase activity"/>
    <property type="evidence" value="ECO:0007669"/>
    <property type="project" value="UniProtKB-EC"/>
</dbReference>
<evidence type="ECO:0000256" key="13">
    <source>
        <dbReference type="PIRNR" id="PIRNR000535"/>
    </source>
</evidence>
<dbReference type="EMBL" id="SLZZ01000009">
    <property type="protein sequence ID" value="TCS79191.1"/>
    <property type="molecule type" value="Genomic_DNA"/>
</dbReference>
<keyword evidence="13" id="KW-0423">Lactose metabolism</keyword>
<comment type="cofactor">
    <cofactor evidence="12">
        <name>Mg(2+)</name>
        <dbReference type="ChEBI" id="CHEBI:18420"/>
    </cofactor>
    <text evidence="12">Requires a divalent cation, most likely magnesium in vivo, as an electrophilic catalyst to aid phosphoryl group transfer. It is the chelate of the metal and the nucleotide that is the actual substrate.</text>
</comment>
<name>A0A4R3K946_9FIRM</name>
<feature type="binding site" evidence="12">
    <location>
        <position position="286"/>
    </location>
    <ligand>
        <name>K(+)</name>
        <dbReference type="ChEBI" id="CHEBI:29103"/>
    </ligand>
</feature>
<comment type="similarity">
    <text evidence="12">Belongs to the carbohydrate kinase PfkB family. Ribokinase subfamily.</text>
</comment>
<comment type="pathway">
    <text evidence="12">Carbohydrate metabolism; D-ribose degradation; D-ribose 5-phosphate from beta-D-ribopyranose: step 2/2.</text>
</comment>
<comment type="function">
    <text evidence="12">Catalyzes the phosphorylation of ribose at O-5 in a reaction requiring ATP and magnesium. The resulting D-ribose-5-phosphate can then be used either for sythesis of nucleotides, histidine, and tryptophan, or as a component of the pentose phosphate pathway.</text>
</comment>
<dbReference type="GO" id="GO:2001059">
    <property type="term" value="P:D-tagatose 6-phosphate catabolic process"/>
    <property type="evidence" value="ECO:0007669"/>
    <property type="project" value="UniProtKB-UniPathway"/>
</dbReference>
<comment type="similarity">
    <text evidence="1">Belongs to the carbohydrate kinase pfkB family.</text>
</comment>
<evidence type="ECO:0000256" key="3">
    <source>
        <dbReference type="ARBA" id="ARBA00016943"/>
    </source>
</evidence>
<dbReference type="SUPFAM" id="SSF53613">
    <property type="entry name" value="Ribokinase-like"/>
    <property type="match status" value="1"/>
</dbReference>
<dbReference type="InterPro" id="IPR029056">
    <property type="entry name" value="Ribokinase-like"/>
</dbReference>
<evidence type="ECO:0000313" key="16">
    <source>
        <dbReference type="Proteomes" id="UP000295726"/>
    </source>
</evidence>
<dbReference type="RefSeq" id="WP_132380855.1">
    <property type="nucleotide sequence ID" value="NZ_DAIPCY010000003.1"/>
</dbReference>
<feature type="binding site" evidence="12">
    <location>
        <position position="185"/>
    </location>
    <ligand>
        <name>ATP</name>
        <dbReference type="ChEBI" id="CHEBI:30616"/>
    </ligand>
</feature>
<dbReference type="HAMAP" id="MF_01987">
    <property type="entry name" value="Ribokinase"/>
    <property type="match status" value="1"/>
</dbReference>
<evidence type="ECO:0000259" key="14">
    <source>
        <dbReference type="Pfam" id="PF00294"/>
    </source>
</evidence>
<keyword evidence="7 12" id="KW-0418">Kinase</keyword>
<keyword evidence="10 12" id="KW-0630">Potassium</keyword>
<evidence type="ECO:0000256" key="7">
    <source>
        <dbReference type="ARBA" id="ARBA00022777"/>
    </source>
</evidence>
<dbReference type="AlphaFoldDB" id="A0A4R3K946"/>
<feature type="binding site" evidence="12">
    <location>
        <position position="283"/>
    </location>
    <ligand>
        <name>K(+)</name>
        <dbReference type="ChEBI" id="CHEBI:29103"/>
    </ligand>
</feature>
<sequence>MKKAAVFGSFVVDLMARSPHLPVPGETVKGSMFKMGPGGKGFNQCVAAHKAGSDVVMVTKVGTDSFADVILDTMKDLGMSREHIFLNKDTETGIALIIVDENTSQNEIIIVPGACNTITAGEVASIEDVIRKCEYVLLQLEVNQNANEMVADLANKYGCKVILNTAPYVPITDEFLAKCYMVTPNEVEAEAITGIAVTNLDSAKKAAAYFKKKGVTDVVITLGSRGVFVSSKGKEAIIPAYKVKVVDTTGAGDAFNGGLLAALAEEKELWDAVRFANALAALSVQKLGTTPSMPSREAVDKFLADHE</sequence>
<feature type="binding site" evidence="12">
    <location>
        <position position="141"/>
    </location>
    <ligand>
        <name>substrate</name>
    </ligand>
</feature>
<comment type="caution">
    <text evidence="12">Lacks conserved residue(s) required for the propagation of feature annotation.</text>
</comment>
<dbReference type="PANTHER" id="PTHR10584">
    <property type="entry name" value="SUGAR KINASE"/>
    <property type="match status" value="1"/>
</dbReference>
<evidence type="ECO:0000256" key="12">
    <source>
        <dbReference type="HAMAP-Rule" id="MF_01987"/>
    </source>
</evidence>
<comment type="similarity">
    <text evidence="13">Belongs to the carbohydrate kinase PfkB family. LacC subfamily.</text>
</comment>
<evidence type="ECO:0000313" key="15">
    <source>
        <dbReference type="EMBL" id="TCS79191.1"/>
    </source>
</evidence>
<dbReference type="PIRSF" id="PIRSF000535">
    <property type="entry name" value="1PFK/6PFK/LacC"/>
    <property type="match status" value="1"/>
</dbReference>
<dbReference type="InterPro" id="IPR002173">
    <property type="entry name" value="Carboh/pur_kinase_PfkB_CS"/>
</dbReference>
<protein>
    <recommendedName>
        <fullName evidence="3 12">Ribokinase</fullName>
        <shortName evidence="12">RK</shortName>
        <ecNumber evidence="2 12">2.7.1.15</ecNumber>
    </recommendedName>
</protein>
<comment type="pathway">
    <text evidence="13">Carbohydrate metabolism; D-tagatose 6-phosphate degradation; D-glyceraldehyde 3-phosphate and glycerone phosphate from D-tagatose 6-phosphate: step 1/2.</text>
</comment>
<dbReference type="PRINTS" id="PR00990">
    <property type="entry name" value="RIBOKINASE"/>
</dbReference>
<dbReference type="CDD" id="cd01174">
    <property type="entry name" value="ribokinase"/>
    <property type="match status" value="1"/>
</dbReference>
<keyword evidence="5 12" id="KW-0479">Metal-binding</keyword>
<dbReference type="Pfam" id="PF00294">
    <property type="entry name" value="PfkB"/>
    <property type="match status" value="1"/>
</dbReference>
<proteinExistence type="inferred from homology"/>
<accession>A0A4R3K946</accession>
<dbReference type="InterPro" id="IPR002139">
    <property type="entry name" value="Ribo/fructo_kinase"/>
</dbReference>
<feature type="binding site" evidence="12">
    <location>
        <position position="253"/>
    </location>
    <ligand>
        <name>substrate</name>
    </ligand>
</feature>
<feature type="domain" description="Carbohydrate kinase PfkB" evidence="14">
    <location>
        <begin position="1"/>
        <end position="295"/>
    </location>
</feature>
<keyword evidence="8 12" id="KW-0067">ATP-binding</keyword>
<keyword evidence="4 12" id="KW-0808">Transferase</keyword>
<feature type="binding site" evidence="12">
    <location>
        <begin position="221"/>
        <end position="226"/>
    </location>
    <ligand>
        <name>ATP</name>
        <dbReference type="ChEBI" id="CHEBI:30616"/>
    </ligand>
</feature>